<feature type="chain" id="PRO_5042852968" evidence="1">
    <location>
        <begin position="16"/>
        <end position="175"/>
    </location>
</feature>
<organism evidence="2 3">
    <name type="scientific">Pristionchus mayeri</name>
    <dbReference type="NCBI Taxonomy" id="1317129"/>
    <lineage>
        <taxon>Eukaryota</taxon>
        <taxon>Metazoa</taxon>
        <taxon>Ecdysozoa</taxon>
        <taxon>Nematoda</taxon>
        <taxon>Chromadorea</taxon>
        <taxon>Rhabditida</taxon>
        <taxon>Rhabditina</taxon>
        <taxon>Diplogasteromorpha</taxon>
        <taxon>Diplogasteroidea</taxon>
        <taxon>Neodiplogasteridae</taxon>
        <taxon>Pristionchus</taxon>
    </lineage>
</organism>
<protein>
    <submittedName>
        <fullName evidence="2">Uncharacterized protein</fullName>
    </submittedName>
</protein>
<dbReference type="EMBL" id="BTRK01000001">
    <property type="protein sequence ID" value="GMR32464.1"/>
    <property type="molecule type" value="Genomic_DNA"/>
</dbReference>
<comment type="caution">
    <text evidence="2">The sequence shown here is derived from an EMBL/GenBank/DDBJ whole genome shotgun (WGS) entry which is preliminary data.</text>
</comment>
<gene>
    <name evidence="2" type="ORF">PMAYCL1PPCAC_02659</name>
</gene>
<reference evidence="3" key="1">
    <citation type="submission" date="2022-10" db="EMBL/GenBank/DDBJ databases">
        <title>Genome assembly of Pristionchus species.</title>
        <authorList>
            <person name="Yoshida K."/>
            <person name="Sommer R.J."/>
        </authorList>
    </citation>
    <scope>NUCLEOTIDE SEQUENCE [LARGE SCALE GENOMIC DNA]</scope>
    <source>
        <strain evidence="3">RS5460</strain>
    </source>
</reference>
<dbReference type="Proteomes" id="UP001328107">
    <property type="component" value="Unassembled WGS sequence"/>
</dbReference>
<feature type="signal peptide" evidence="1">
    <location>
        <begin position="1"/>
        <end position="15"/>
    </location>
</feature>
<keyword evidence="3" id="KW-1185">Reference proteome</keyword>
<dbReference type="AlphaFoldDB" id="A0AAN5C855"/>
<name>A0AAN5C855_9BILA</name>
<evidence type="ECO:0000313" key="2">
    <source>
        <dbReference type="EMBL" id="GMR32464.1"/>
    </source>
</evidence>
<accession>A0AAN5C855</accession>
<evidence type="ECO:0000313" key="3">
    <source>
        <dbReference type="Proteomes" id="UP001328107"/>
    </source>
</evidence>
<sequence length="175" mass="20064">MRLFLLSFFFSFVISVRLSLPSPSLTLDSLLRDARCESFCFVQCYKIHFENLITSFCDSCKSKCDEARTTASRKKINAFLTPILRVSDREKGQIELDLTLSSTCQQCLVVLEYRFVSPSGFPSRSDSFSFHIVTPGVYSFSDLPLDSAYQFRTHLIHLWQSKKTSLTQWADLTPD</sequence>
<evidence type="ECO:0000256" key="1">
    <source>
        <dbReference type="SAM" id="SignalP"/>
    </source>
</evidence>
<keyword evidence="1" id="KW-0732">Signal</keyword>
<feature type="non-terminal residue" evidence="2">
    <location>
        <position position="175"/>
    </location>
</feature>
<proteinExistence type="predicted"/>